<organism evidence="3 4">
    <name type="scientific">Streptomyces vulcanius</name>
    <dbReference type="NCBI Taxonomy" id="1441876"/>
    <lineage>
        <taxon>Bacteria</taxon>
        <taxon>Bacillati</taxon>
        <taxon>Actinomycetota</taxon>
        <taxon>Actinomycetes</taxon>
        <taxon>Kitasatosporales</taxon>
        <taxon>Streptomycetaceae</taxon>
        <taxon>Streptomyces</taxon>
    </lineage>
</organism>
<dbReference type="CDD" id="cd11731">
    <property type="entry name" value="Lin1944_like_SDR_c"/>
    <property type="match status" value="1"/>
</dbReference>
<comment type="caution">
    <text evidence="3">The sequence shown here is derived from an EMBL/GenBank/DDBJ whole genome shotgun (WGS) entry which is preliminary data.</text>
</comment>
<dbReference type="Proteomes" id="UP001595839">
    <property type="component" value="Unassembled WGS sequence"/>
</dbReference>
<dbReference type="PANTHER" id="PTHR43477">
    <property type="entry name" value="DIHYDROANTICAPSIN 7-DEHYDROGENASE"/>
    <property type="match status" value="1"/>
</dbReference>
<reference evidence="4" key="1">
    <citation type="journal article" date="2019" name="Int. J. Syst. Evol. Microbiol.">
        <title>The Global Catalogue of Microorganisms (GCM) 10K type strain sequencing project: providing services to taxonomists for standard genome sequencing and annotation.</title>
        <authorList>
            <consortium name="The Broad Institute Genomics Platform"/>
            <consortium name="The Broad Institute Genome Sequencing Center for Infectious Disease"/>
            <person name="Wu L."/>
            <person name="Ma J."/>
        </authorList>
    </citation>
    <scope>NUCLEOTIDE SEQUENCE [LARGE SCALE GENOMIC DNA]</scope>
    <source>
        <strain evidence="4">CGMCC 4.7177</strain>
    </source>
</reference>
<dbReference type="SUPFAM" id="SSF51735">
    <property type="entry name" value="NAD(P)-binding Rossmann-fold domains"/>
    <property type="match status" value="1"/>
</dbReference>
<sequence length="197" mass="20349">MKIIVIGATGTIGRAVADALETEHEVIRAARDGSTRVDLEIPASIGALFDTVGTVDAIICCAASGQLTPLASPSDDEFSHGLKGKLLGQVTLLRRALDHVRDGGSVTLTSGTFREPTPGGSFGALVNAGLEAFVRAAAIEMPRGLRVNAVSPGWVKETLEKLGLDSSGGTPLSDVARAYVEVVTGDMQGQTLTPSPR</sequence>
<keyword evidence="4" id="KW-1185">Reference proteome</keyword>
<dbReference type="InterPro" id="IPR051122">
    <property type="entry name" value="SDR_DHRS6-like"/>
</dbReference>
<protein>
    <submittedName>
        <fullName evidence="3">Short chain dehydrogenase</fullName>
    </submittedName>
</protein>
<dbReference type="RefSeq" id="WP_381178701.1">
    <property type="nucleotide sequence ID" value="NZ_JBHSFK010000021.1"/>
</dbReference>
<dbReference type="NCBIfam" id="NF005754">
    <property type="entry name" value="PRK07578.1"/>
    <property type="match status" value="1"/>
</dbReference>
<evidence type="ECO:0000313" key="4">
    <source>
        <dbReference type="Proteomes" id="UP001595839"/>
    </source>
</evidence>
<dbReference type="Gene3D" id="3.40.50.720">
    <property type="entry name" value="NAD(P)-binding Rossmann-like Domain"/>
    <property type="match status" value="1"/>
</dbReference>
<evidence type="ECO:0000313" key="3">
    <source>
        <dbReference type="EMBL" id="MFC4503615.1"/>
    </source>
</evidence>
<keyword evidence="2" id="KW-0560">Oxidoreductase</keyword>
<dbReference type="PANTHER" id="PTHR43477:SF1">
    <property type="entry name" value="DIHYDROANTICAPSIN 7-DEHYDROGENASE"/>
    <property type="match status" value="1"/>
</dbReference>
<name>A0ABV9AY73_9ACTN</name>
<dbReference type="EMBL" id="JBHSFK010000021">
    <property type="protein sequence ID" value="MFC4503615.1"/>
    <property type="molecule type" value="Genomic_DNA"/>
</dbReference>
<comment type="similarity">
    <text evidence="1">Belongs to the short-chain dehydrogenases/reductases (SDR) family.</text>
</comment>
<dbReference type="InterPro" id="IPR002347">
    <property type="entry name" value="SDR_fam"/>
</dbReference>
<evidence type="ECO:0000256" key="1">
    <source>
        <dbReference type="ARBA" id="ARBA00006484"/>
    </source>
</evidence>
<dbReference type="InterPro" id="IPR036291">
    <property type="entry name" value="NAD(P)-bd_dom_sf"/>
</dbReference>
<accession>A0ABV9AY73</accession>
<dbReference type="PRINTS" id="PR00081">
    <property type="entry name" value="GDHRDH"/>
</dbReference>
<evidence type="ECO:0000256" key="2">
    <source>
        <dbReference type="ARBA" id="ARBA00023002"/>
    </source>
</evidence>
<proteinExistence type="inferred from homology"/>
<gene>
    <name evidence="3" type="ORF">ACFPIH_29565</name>
</gene>
<dbReference type="Pfam" id="PF13561">
    <property type="entry name" value="adh_short_C2"/>
    <property type="match status" value="1"/>
</dbReference>